<evidence type="ECO:0000313" key="2">
    <source>
        <dbReference type="Proteomes" id="UP000027153"/>
    </source>
</evidence>
<evidence type="ECO:0000313" key="1">
    <source>
        <dbReference type="EMBL" id="KCZ70792.1"/>
    </source>
</evidence>
<name>A0A062V064_9EURY</name>
<accession>A0A062V064</accession>
<proteinExistence type="predicted"/>
<dbReference type="Proteomes" id="UP000027153">
    <property type="component" value="Unassembled WGS sequence"/>
</dbReference>
<reference evidence="1 2" key="1">
    <citation type="journal article" date="2013" name="Nature">
        <title>Anaerobic oxidation of methane coupled to nitrate reduction in a novel archaeal lineage.</title>
        <authorList>
            <person name="Haroon M.F."/>
            <person name="Hu S."/>
            <person name="Shi Y."/>
            <person name="Imelfort M."/>
            <person name="Keller J."/>
            <person name="Hugenholtz P."/>
            <person name="Yuan Z."/>
            <person name="Tyson G.W."/>
        </authorList>
    </citation>
    <scope>NUCLEOTIDE SEQUENCE [LARGE SCALE GENOMIC DNA]</scope>
    <source>
        <strain evidence="1 2">ANME-2d</strain>
    </source>
</reference>
<protein>
    <submittedName>
        <fullName evidence="1">Uncharacterized protein</fullName>
    </submittedName>
</protein>
<gene>
    <name evidence="1" type="ORF">ANME2D_02817</name>
</gene>
<dbReference type="EMBL" id="JMIY01000007">
    <property type="protein sequence ID" value="KCZ70792.1"/>
    <property type="molecule type" value="Genomic_DNA"/>
</dbReference>
<organism evidence="1 2">
    <name type="scientific">Candidatus Methanoperedens nitratireducens</name>
    <dbReference type="NCBI Taxonomy" id="1392998"/>
    <lineage>
        <taxon>Archaea</taxon>
        <taxon>Methanobacteriati</taxon>
        <taxon>Methanobacteriota</taxon>
        <taxon>Stenosarchaea group</taxon>
        <taxon>Methanomicrobia</taxon>
        <taxon>Methanosarcinales</taxon>
        <taxon>ANME-2 cluster</taxon>
        <taxon>Candidatus Methanoperedentaceae</taxon>
        <taxon>Candidatus Methanoperedens</taxon>
    </lineage>
</organism>
<comment type="caution">
    <text evidence="1">The sequence shown here is derived from an EMBL/GenBank/DDBJ whole genome shotgun (WGS) entry which is preliminary data.</text>
</comment>
<dbReference type="AlphaFoldDB" id="A0A062V064"/>
<sequence>MWGLSETLKIVKDMIWITQILCPGWLFNTRPNIINLYYKYQTPVSVSPDLQKNV</sequence>
<keyword evidence="2" id="KW-1185">Reference proteome</keyword>